<name>A0A4Y2N3B9_ARAVE</name>
<sequence>MTRVIIHDNHLSTGKRFHGHLRPDGHQAIIGSTAVGLVNFRLVVSNLWTGEVHDQSSNDYEKSYGRSKRRFLLILTTYFDIGENEQNMKAPYMLCGLFQMLSSISGGLGLKIVVARSQ</sequence>
<dbReference type="Proteomes" id="UP000499080">
    <property type="component" value="Unassembled WGS sequence"/>
</dbReference>
<evidence type="ECO:0000313" key="2">
    <source>
        <dbReference type="Proteomes" id="UP000499080"/>
    </source>
</evidence>
<comment type="caution">
    <text evidence="1">The sequence shown here is derived from an EMBL/GenBank/DDBJ whole genome shotgun (WGS) entry which is preliminary data.</text>
</comment>
<reference evidence="1 2" key="1">
    <citation type="journal article" date="2019" name="Sci. Rep.">
        <title>Orb-weaving spider Araneus ventricosus genome elucidates the spidroin gene catalogue.</title>
        <authorList>
            <person name="Kono N."/>
            <person name="Nakamura H."/>
            <person name="Ohtoshi R."/>
            <person name="Moran D.A.P."/>
            <person name="Shinohara A."/>
            <person name="Yoshida Y."/>
            <person name="Fujiwara M."/>
            <person name="Mori M."/>
            <person name="Tomita M."/>
            <person name="Arakawa K."/>
        </authorList>
    </citation>
    <scope>NUCLEOTIDE SEQUENCE [LARGE SCALE GENOMIC DNA]</scope>
</reference>
<evidence type="ECO:0000313" key="1">
    <source>
        <dbReference type="EMBL" id="GBN33841.1"/>
    </source>
</evidence>
<accession>A0A4Y2N3B9</accession>
<protein>
    <submittedName>
        <fullName evidence="1">Uncharacterized protein</fullName>
    </submittedName>
</protein>
<organism evidence="1 2">
    <name type="scientific">Araneus ventricosus</name>
    <name type="common">Orbweaver spider</name>
    <name type="synonym">Epeira ventricosa</name>
    <dbReference type="NCBI Taxonomy" id="182803"/>
    <lineage>
        <taxon>Eukaryota</taxon>
        <taxon>Metazoa</taxon>
        <taxon>Ecdysozoa</taxon>
        <taxon>Arthropoda</taxon>
        <taxon>Chelicerata</taxon>
        <taxon>Arachnida</taxon>
        <taxon>Araneae</taxon>
        <taxon>Araneomorphae</taxon>
        <taxon>Entelegynae</taxon>
        <taxon>Araneoidea</taxon>
        <taxon>Araneidae</taxon>
        <taxon>Araneus</taxon>
    </lineage>
</organism>
<dbReference type="AlphaFoldDB" id="A0A4Y2N3B9"/>
<keyword evidence="2" id="KW-1185">Reference proteome</keyword>
<proteinExistence type="predicted"/>
<gene>
    <name evidence="1" type="ORF">AVEN_94151_1</name>
</gene>
<dbReference type="EMBL" id="BGPR01008439">
    <property type="protein sequence ID" value="GBN33841.1"/>
    <property type="molecule type" value="Genomic_DNA"/>
</dbReference>